<dbReference type="Pfam" id="PF01814">
    <property type="entry name" value="Hemerythrin"/>
    <property type="match status" value="1"/>
</dbReference>
<dbReference type="KEGG" id="tdu:QJT80_12940"/>
<name>A0AA95H4X9_9GAMM</name>
<dbReference type="Gene3D" id="1.20.120.520">
    <property type="entry name" value="nmb1532 protein domain like"/>
    <property type="match status" value="1"/>
</dbReference>
<reference evidence="2" key="2">
    <citation type="submission" date="2023-04" db="EMBL/GenBank/DDBJ databases">
        <authorList>
            <person name="Beletskiy A.V."/>
            <person name="Mardanov A.V."/>
            <person name="Ravin N.V."/>
        </authorList>
    </citation>
    <scope>NUCLEOTIDE SEQUENCE</scope>
    <source>
        <strain evidence="2">GKL-01</strain>
    </source>
</reference>
<evidence type="ECO:0000313" key="2">
    <source>
        <dbReference type="EMBL" id="WGZ90380.1"/>
    </source>
</evidence>
<dbReference type="EMBL" id="CP124755">
    <property type="protein sequence ID" value="WGZ90380.1"/>
    <property type="molecule type" value="Genomic_DNA"/>
</dbReference>
<accession>A0AA95H4X9</accession>
<organism evidence="2">
    <name type="scientific">Candidatus Thiocaldithrix dubininis</name>
    <dbReference type="NCBI Taxonomy" id="3080823"/>
    <lineage>
        <taxon>Bacteria</taxon>
        <taxon>Pseudomonadati</taxon>
        <taxon>Pseudomonadota</taxon>
        <taxon>Gammaproteobacteria</taxon>
        <taxon>Thiotrichales</taxon>
        <taxon>Thiotrichaceae</taxon>
        <taxon>Candidatus Thiocaldithrix</taxon>
    </lineage>
</organism>
<gene>
    <name evidence="2" type="ORF">QJT80_12940</name>
</gene>
<dbReference type="Proteomes" id="UP001300672">
    <property type="component" value="Chromosome"/>
</dbReference>
<reference evidence="2" key="1">
    <citation type="journal article" date="2023" name="Int. J. Mol. Sci.">
        <title>Metagenomics Revealed a New Genus 'Candidatus Thiocaldithrix dubininis' gen. nov., sp. nov. and a New Species 'Candidatus Thiothrix putei' sp. nov. in the Family Thiotrichaceae, Some Members of Which Have Traits of Both Na+- and H+-Motive Energetics.</title>
        <authorList>
            <person name="Ravin N.V."/>
            <person name="Muntyan M.S."/>
            <person name="Smolyakov D.D."/>
            <person name="Rudenko T.S."/>
            <person name="Beletsky A.V."/>
            <person name="Mardanov A.V."/>
            <person name="Grabovich M.Y."/>
        </authorList>
    </citation>
    <scope>NUCLEOTIDE SEQUENCE</scope>
    <source>
        <strain evidence="2">GKL-01</strain>
    </source>
</reference>
<dbReference type="InterPro" id="IPR012312">
    <property type="entry name" value="Hemerythrin-like"/>
</dbReference>
<evidence type="ECO:0000259" key="1">
    <source>
        <dbReference type="Pfam" id="PF01814"/>
    </source>
</evidence>
<sequence length="294" mass="32770">MLAAMQRLEHDHAAGLVIAERLEALLQQGDAAALQQAVQLLQAYTPEMESHLQQEEQSVLRPLVQYHREHLALCIQIGREHGTLRTLAETVSPTNAAQTVAEFAQLLRAHTLLEDAQLFPLVANLFNAEQLQAIAEFVPLAAITPPASSEVAVHHNPDQLRVWVNVLRAHLHRQPENGVHFVLLPRYAPEFVQLAAKELGLVLFDYQQAVMADYREQAEFIPLAAMLQSLQNQAQQHACIFHNAEALLCVKSEAERRAWLAECLGLALPHLVLIPLTLYQADVPETDRAITIHG</sequence>
<protein>
    <submittedName>
        <fullName evidence="2">Hemerythrin domain-containing protein</fullName>
    </submittedName>
</protein>
<dbReference type="AlphaFoldDB" id="A0AA95H4X9"/>
<proteinExistence type="predicted"/>
<feature type="domain" description="Hemerythrin-like" evidence="1">
    <location>
        <begin position="7"/>
        <end position="122"/>
    </location>
</feature>